<keyword evidence="8 9" id="KW-0325">Glycoprotein</keyword>
<evidence type="ECO:0000256" key="5">
    <source>
        <dbReference type="ARBA" id="ARBA00022989"/>
    </source>
</evidence>
<gene>
    <name evidence="11" type="ORF">EGW08_000609</name>
</gene>
<keyword evidence="6 9" id="KW-0333">Golgi apparatus</keyword>
<feature type="region of interest" description="Disordered" evidence="10">
    <location>
        <begin position="1"/>
        <end position="61"/>
    </location>
</feature>
<dbReference type="Pfam" id="PF03567">
    <property type="entry name" value="Sulfotransfer_2"/>
    <property type="match status" value="1"/>
</dbReference>
<dbReference type="Proteomes" id="UP000271974">
    <property type="component" value="Unassembled WGS sequence"/>
</dbReference>
<evidence type="ECO:0000256" key="7">
    <source>
        <dbReference type="ARBA" id="ARBA00023136"/>
    </source>
</evidence>
<evidence type="ECO:0000256" key="9">
    <source>
        <dbReference type="RuleBase" id="RU364020"/>
    </source>
</evidence>
<dbReference type="EMBL" id="RQTK01000008">
    <property type="protein sequence ID" value="RUS91636.1"/>
    <property type="molecule type" value="Genomic_DNA"/>
</dbReference>
<protein>
    <recommendedName>
        <fullName evidence="9">Carbohydrate sulfotransferase</fullName>
        <ecNumber evidence="9">2.8.2.-</ecNumber>
    </recommendedName>
</protein>
<keyword evidence="9" id="KW-0735">Signal-anchor</keyword>
<dbReference type="GO" id="GO:0000139">
    <property type="term" value="C:Golgi membrane"/>
    <property type="evidence" value="ECO:0007669"/>
    <property type="project" value="UniProtKB-SubCell"/>
</dbReference>
<evidence type="ECO:0000256" key="2">
    <source>
        <dbReference type="ARBA" id="ARBA00006339"/>
    </source>
</evidence>
<evidence type="ECO:0000256" key="10">
    <source>
        <dbReference type="SAM" id="MobiDB-lite"/>
    </source>
</evidence>
<evidence type="ECO:0000313" key="11">
    <source>
        <dbReference type="EMBL" id="RUS91636.1"/>
    </source>
</evidence>
<comment type="caution">
    <text evidence="11">The sequence shown here is derived from an EMBL/GenBank/DDBJ whole genome shotgun (WGS) entry which is preliminary data.</text>
</comment>
<dbReference type="GO" id="GO:0016051">
    <property type="term" value="P:carbohydrate biosynthetic process"/>
    <property type="evidence" value="ECO:0007669"/>
    <property type="project" value="InterPro"/>
</dbReference>
<dbReference type="PANTHER" id="PTHR12137">
    <property type="entry name" value="CARBOHYDRATE SULFOTRANSFERASE"/>
    <property type="match status" value="1"/>
</dbReference>
<keyword evidence="3 9" id="KW-0808">Transferase</keyword>
<keyword evidence="9" id="KW-0119">Carbohydrate metabolism</keyword>
<evidence type="ECO:0000256" key="4">
    <source>
        <dbReference type="ARBA" id="ARBA00022692"/>
    </source>
</evidence>
<dbReference type="AlphaFoldDB" id="A0A3S1BXY4"/>
<evidence type="ECO:0000256" key="1">
    <source>
        <dbReference type="ARBA" id="ARBA00004323"/>
    </source>
</evidence>
<dbReference type="InterPro" id="IPR005331">
    <property type="entry name" value="Sulfotransferase"/>
</dbReference>
<keyword evidence="4" id="KW-0812">Transmembrane</keyword>
<accession>A0A3S1BXY4</accession>
<dbReference type="GO" id="GO:0008146">
    <property type="term" value="F:sulfotransferase activity"/>
    <property type="evidence" value="ECO:0007669"/>
    <property type="project" value="InterPro"/>
</dbReference>
<dbReference type="OrthoDB" id="6380564at2759"/>
<organism evidence="11 12">
    <name type="scientific">Elysia chlorotica</name>
    <name type="common">Eastern emerald elysia</name>
    <name type="synonym">Sea slug</name>
    <dbReference type="NCBI Taxonomy" id="188477"/>
    <lineage>
        <taxon>Eukaryota</taxon>
        <taxon>Metazoa</taxon>
        <taxon>Spiralia</taxon>
        <taxon>Lophotrochozoa</taxon>
        <taxon>Mollusca</taxon>
        <taxon>Gastropoda</taxon>
        <taxon>Heterobranchia</taxon>
        <taxon>Euthyneura</taxon>
        <taxon>Panpulmonata</taxon>
        <taxon>Sacoglossa</taxon>
        <taxon>Placobranchoidea</taxon>
        <taxon>Plakobranchidae</taxon>
        <taxon>Elysia</taxon>
    </lineage>
</organism>
<feature type="non-terminal residue" evidence="11">
    <location>
        <position position="1"/>
    </location>
</feature>
<keyword evidence="12" id="KW-1185">Reference proteome</keyword>
<evidence type="ECO:0000256" key="6">
    <source>
        <dbReference type="ARBA" id="ARBA00023034"/>
    </source>
</evidence>
<dbReference type="PANTHER" id="PTHR12137:SF54">
    <property type="entry name" value="CARBOHYDRATE SULFOTRANSFERASE"/>
    <property type="match status" value="1"/>
</dbReference>
<keyword evidence="7" id="KW-0472">Membrane</keyword>
<sequence>KRDDSFRKPDDSFRKRDDSFRKPDDSLRKPDDSVRKPDDSFRKPDNSFRKPDDSYRSPHDSFLKFQDSVDESDDSFGKPDDSLRRRRDSYLRKFPESSSREQACGKFLSFSQFVWGSMFRREPHWDPIHMVCDPCKLHVTHVTTMETFNQDARPLLRRLGLEEVLDDVSNDDQVDKEMTMIVDYNFQRVYHERESHLLQPCIGPRELAFRLWHNFRWRGYIDPDMDYQIPEYSGELRVREDLMIQLWRARTSGLQNRDKMARAKKHFRNAAFLSLGKELFEDVTGKYDLDFKLFGYEDKREELRALFKPES</sequence>
<keyword evidence="5" id="KW-1133">Transmembrane helix</keyword>
<name>A0A3S1BXY4_ELYCH</name>
<evidence type="ECO:0000256" key="8">
    <source>
        <dbReference type="ARBA" id="ARBA00023180"/>
    </source>
</evidence>
<dbReference type="InterPro" id="IPR018011">
    <property type="entry name" value="Carb_sulfotrans_8-10"/>
</dbReference>
<comment type="similarity">
    <text evidence="2 9">Belongs to the sulfotransferase 2 family.</text>
</comment>
<dbReference type="EC" id="2.8.2.-" evidence="9"/>
<reference evidence="11 12" key="1">
    <citation type="submission" date="2019-01" db="EMBL/GenBank/DDBJ databases">
        <title>A draft genome assembly of the solar-powered sea slug Elysia chlorotica.</title>
        <authorList>
            <person name="Cai H."/>
            <person name="Li Q."/>
            <person name="Fang X."/>
            <person name="Li J."/>
            <person name="Curtis N.E."/>
            <person name="Altenburger A."/>
            <person name="Shibata T."/>
            <person name="Feng M."/>
            <person name="Maeda T."/>
            <person name="Schwartz J.A."/>
            <person name="Shigenobu S."/>
            <person name="Lundholm N."/>
            <person name="Nishiyama T."/>
            <person name="Yang H."/>
            <person name="Hasebe M."/>
            <person name="Li S."/>
            <person name="Pierce S.K."/>
            <person name="Wang J."/>
        </authorList>
    </citation>
    <scope>NUCLEOTIDE SEQUENCE [LARGE SCALE GENOMIC DNA]</scope>
    <source>
        <strain evidence="11">EC2010</strain>
        <tissue evidence="11">Whole organism of an adult</tissue>
    </source>
</reference>
<evidence type="ECO:0000313" key="12">
    <source>
        <dbReference type="Proteomes" id="UP000271974"/>
    </source>
</evidence>
<evidence type="ECO:0000256" key="3">
    <source>
        <dbReference type="ARBA" id="ARBA00022679"/>
    </source>
</evidence>
<comment type="subcellular location">
    <subcellularLocation>
        <location evidence="1 9">Golgi apparatus membrane</location>
        <topology evidence="1 9">Single-pass type II membrane protein</topology>
    </subcellularLocation>
</comment>
<proteinExistence type="inferred from homology"/>